<dbReference type="NCBIfam" id="TIGR03725">
    <property type="entry name" value="T6A_YeaZ"/>
    <property type="match status" value="1"/>
</dbReference>
<sequence>MILAIESSGPVGGAALVEGDAVIAERLVDAPRGRGTALVGLVSELLAMAPGLERVVVGIGPGSYNGIRGALALGWGIAAARQVPLIGLSSLLGFSDERYAAAGDARRGQYYWARVENGRFIEEPAIFEKDDFERKVSEAARLPIFLPSPIEGVEGTVQAASAAILARRGVFADPVPGVPEPLYLKPAFINLPGKK</sequence>
<dbReference type="OrthoDB" id="9784166at2"/>
<dbReference type="RefSeq" id="WP_075079417.1">
    <property type="nucleotide sequence ID" value="NZ_BDCO01000002.1"/>
</dbReference>
<gene>
    <name evidence="2" type="ORF">TSACC_22135</name>
</gene>
<dbReference type="Pfam" id="PF00814">
    <property type="entry name" value="TsaD"/>
    <property type="match status" value="1"/>
</dbReference>
<proteinExistence type="predicted"/>
<name>A0A146GAT7_TERSA</name>
<dbReference type="EMBL" id="BDCO01000002">
    <property type="protein sequence ID" value="GAT33718.1"/>
    <property type="molecule type" value="Genomic_DNA"/>
</dbReference>
<evidence type="ECO:0000313" key="3">
    <source>
        <dbReference type="Proteomes" id="UP000076023"/>
    </source>
</evidence>
<reference evidence="3" key="1">
    <citation type="journal article" date="2017" name="Genome Announc.">
        <title>Draft Genome Sequence of Terrimicrobium sacchariphilum NM-5T, a Facultative Anaerobic Soil Bacterium of the Class Spartobacteria.</title>
        <authorList>
            <person name="Qiu Y.L."/>
            <person name="Tourlousse D.M."/>
            <person name="Matsuura N."/>
            <person name="Ohashi A."/>
            <person name="Sekiguchi Y."/>
        </authorList>
    </citation>
    <scope>NUCLEOTIDE SEQUENCE [LARGE SCALE GENOMIC DNA]</scope>
    <source>
        <strain evidence="3">NM-5</strain>
    </source>
</reference>
<dbReference type="InterPro" id="IPR022496">
    <property type="entry name" value="T6A_TsaB"/>
</dbReference>
<accession>A0A146GAT7</accession>
<dbReference type="InterPro" id="IPR043129">
    <property type="entry name" value="ATPase_NBD"/>
</dbReference>
<dbReference type="AlphaFoldDB" id="A0A146GAT7"/>
<evidence type="ECO:0000313" key="2">
    <source>
        <dbReference type="EMBL" id="GAT33718.1"/>
    </source>
</evidence>
<feature type="domain" description="Gcp-like" evidence="1">
    <location>
        <begin position="52"/>
        <end position="117"/>
    </location>
</feature>
<evidence type="ECO:0000259" key="1">
    <source>
        <dbReference type="Pfam" id="PF00814"/>
    </source>
</evidence>
<dbReference type="FunCoup" id="A0A146GAT7">
    <property type="interactions" value="343"/>
</dbReference>
<keyword evidence="3" id="KW-1185">Reference proteome</keyword>
<dbReference type="SUPFAM" id="SSF53067">
    <property type="entry name" value="Actin-like ATPase domain"/>
    <property type="match status" value="1"/>
</dbReference>
<dbReference type="STRING" id="690879.TSACC_22135"/>
<dbReference type="GO" id="GO:0002949">
    <property type="term" value="P:tRNA threonylcarbamoyladenosine modification"/>
    <property type="evidence" value="ECO:0007669"/>
    <property type="project" value="InterPro"/>
</dbReference>
<dbReference type="InParanoid" id="A0A146GAT7"/>
<protein>
    <submittedName>
        <fullName evidence="2">tRNA threonylcarbamoyl adenosine modification protein YeaZ</fullName>
    </submittedName>
</protein>
<dbReference type="InterPro" id="IPR000905">
    <property type="entry name" value="Gcp-like_dom"/>
</dbReference>
<comment type="caution">
    <text evidence="2">The sequence shown here is derived from an EMBL/GenBank/DDBJ whole genome shotgun (WGS) entry which is preliminary data.</text>
</comment>
<organism evidence="2 3">
    <name type="scientific">Terrimicrobium sacchariphilum</name>
    <dbReference type="NCBI Taxonomy" id="690879"/>
    <lineage>
        <taxon>Bacteria</taxon>
        <taxon>Pseudomonadati</taxon>
        <taxon>Verrucomicrobiota</taxon>
        <taxon>Terrimicrobiia</taxon>
        <taxon>Terrimicrobiales</taxon>
        <taxon>Terrimicrobiaceae</taxon>
        <taxon>Terrimicrobium</taxon>
    </lineage>
</organism>
<dbReference type="Gene3D" id="3.30.420.40">
    <property type="match status" value="2"/>
</dbReference>
<dbReference type="Proteomes" id="UP000076023">
    <property type="component" value="Unassembled WGS sequence"/>
</dbReference>